<name>A0A0K9PC48_ZOSMR</name>
<dbReference type="PANTHER" id="PTHR12820">
    <property type="entry name" value="VACUOLAR SORTING PROTEIN 53"/>
    <property type="match status" value="1"/>
</dbReference>
<proteinExistence type="inferred from homology"/>
<keyword evidence="5" id="KW-0333">Golgi apparatus</keyword>
<dbReference type="InterPro" id="IPR031745">
    <property type="entry name" value="Vps53_C"/>
</dbReference>
<feature type="compositionally biased region" description="Basic and acidic residues" evidence="7">
    <location>
        <begin position="322"/>
        <end position="332"/>
    </location>
</feature>
<dbReference type="PANTHER" id="PTHR12820:SF0">
    <property type="entry name" value="VACUOLAR PROTEIN SORTING-ASSOCIATED PROTEIN 53 HOMOLOG"/>
    <property type="match status" value="1"/>
</dbReference>
<feature type="domain" description="Vps53 N-terminal" evidence="8">
    <location>
        <begin position="3"/>
        <end position="421"/>
    </location>
</feature>
<evidence type="ECO:0000256" key="5">
    <source>
        <dbReference type="ARBA" id="ARBA00023034"/>
    </source>
</evidence>
<gene>
    <name evidence="10" type="ORF">ZOSMA_30G00970</name>
</gene>
<evidence type="ECO:0000256" key="2">
    <source>
        <dbReference type="ARBA" id="ARBA00004481"/>
    </source>
</evidence>
<evidence type="ECO:0000313" key="11">
    <source>
        <dbReference type="Proteomes" id="UP000036987"/>
    </source>
</evidence>
<evidence type="ECO:0000313" key="10">
    <source>
        <dbReference type="EMBL" id="KMZ65817.1"/>
    </source>
</evidence>
<feature type="region of interest" description="Disordered" evidence="7">
    <location>
        <begin position="322"/>
        <end position="347"/>
    </location>
</feature>
<keyword evidence="11" id="KW-1185">Reference proteome</keyword>
<evidence type="ECO:0000259" key="8">
    <source>
        <dbReference type="Pfam" id="PF04100"/>
    </source>
</evidence>
<dbReference type="GO" id="GO:0042147">
    <property type="term" value="P:retrograde transport, endosome to Golgi"/>
    <property type="evidence" value="ECO:0000318"/>
    <property type="project" value="GO_Central"/>
</dbReference>
<dbReference type="FunFam" id="1.10.357.110:FF:000002">
    <property type="entry name" value="Vacuolar protein sorting-associated protein 53 A"/>
    <property type="match status" value="1"/>
</dbReference>
<comment type="similarity">
    <text evidence="3">Belongs to the VPS53 family.</text>
</comment>
<dbReference type="Pfam" id="PF16854">
    <property type="entry name" value="VPS53_C"/>
    <property type="match status" value="1"/>
</dbReference>
<evidence type="ECO:0000256" key="4">
    <source>
        <dbReference type="ARBA" id="ARBA00022753"/>
    </source>
</evidence>
<accession>A0A0K9PC48</accession>
<dbReference type="GO" id="GO:0000938">
    <property type="term" value="C:GARP complex"/>
    <property type="evidence" value="ECO:0000318"/>
    <property type="project" value="GO_Central"/>
</dbReference>
<dbReference type="Proteomes" id="UP000036987">
    <property type="component" value="Unassembled WGS sequence"/>
</dbReference>
<dbReference type="STRING" id="29655.A0A0K9PC48"/>
<dbReference type="Pfam" id="PF04100">
    <property type="entry name" value="Vps53_N"/>
    <property type="match status" value="1"/>
</dbReference>
<evidence type="ECO:0000259" key="9">
    <source>
        <dbReference type="Pfam" id="PF16854"/>
    </source>
</evidence>
<protein>
    <submittedName>
        <fullName evidence="10">Putative Vacuolar protein sorting protein</fullName>
    </submittedName>
</protein>
<evidence type="ECO:0000256" key="1">
    <source>
        <dbReference type="ARBA" id="ARBA00004150"/>
    </source>
</evidence>
<keyword evidence="6" id="KW-0472">Membrane</keyword>
<dbReference type="GO" id="GO:0010008">
    <property type="term" value="C:endosome membrane"/>
    <property type="evidence" value="ECO:0007669"/>
    <property type="project" value="UniProtKB-SubCell"/>
</dbReference>
<sequence length="831" mass="92879">MDKSSAVEYINQMFPTEASLSGVEPLMQKIHSEIRRVDAGILAAVRQQSNSGTKAKEDLAAATCAVQELMYKIREIKTKAGQSETMVQEICRDIKKLDFAKKHITTSITALHRLTMLVSAVEQLQVMASRRQYKEAAAQLEAVNQLCSHFEAYRDVPKITELREKFKNIKQILKSHVFSDFSSLGTGKESEETNLLKQLSDACLVVDALEPSVREELVKNFCSKELTSYRQIFEGAELAKLDKTERRYAWIKRRLRTNEDIWRLFPSSWHVDYLLCIQFCKMTRTQLIDILDSLKEKPDVATLLLALQRTIEFEEELAEKFSGGKDGTRDDESGSDTEENEGESKNKLVSDIRKKYEKKLAVHRGGLTETDKDGTKDLLVQGAGFNFRGIISSCFESHLTVYVELEERTLMEQLEKLVQDETWDTEDGNQNILLSSMQVFLMIRKSLKRCSALTKNQTLFNLFKVFQRILKAYATKLFGKLPKGGTGIVAAATGTDGQIKTSDRDERIICYIVNTAEYCHKTSGELAENVSKMIDSQYSESVDMFEVQDEFSAVITKALMTLVHGLETKFDIEMAAMTRVLWSTLESVGDQSEYVNGINSILSSSIPVFGNLLSPIYHQFFLDKLAASLGPRFYLNIYKCKQISETGAQQMLLDTQAVKKILLEIPALGRQTTSSVSYSKFVSREMSKAEALLKVILSPIDSVGNTYRALLPEGGAVEFQRILELKGLKKTDEQTILDDFSKHSSGITHPSAAPTVIVQSTPPPVAVAHHSVTSSSSTPVSVGGMVSREDVLTRAAALGRGAATTGFKRFLALTEAAKDRKDGPFRKLFNS</sequence>
<dbReference type="EMBL" id="LFYR01001011">
    <property type="protein sequence ID" value="KMZ65817.1"/>
    <property type="molecule type" value="Genomic_DNA"/>
</dbReference>
<evidence type="ECO:0000256" key="3">
    <source>
        <dbReference type="ARBA" id="ARBA00008628"/>
    </source>
</evidence>
<reference evidence="11" key="1">
    <citation type="journal article" date="2016" name="Nature">
        <title>The genome of the seagrass Zostera marina reveals angiosperm adaptation to the sea.</title>
        <authorList>
            <person name="Olsen J.L."/>
            <person name="Rouze P."/>
            <person name="Verhelst B."/>
            <person name="Lin Y.-C."/>
            <person name="Bayer T."/>
            <person name="Collen J."/>
            <person name="Dattolo E."/>
            <person name="De Paoli E."/>
            <person name="Dittami S."/>
            <person name="Maumus F."/>
            <person name="Michel G."/>
            <person name="Kersting A."/>
            <person name="Lauritano C."/>
            <person name="Lohaus R."/>
            <person name="Toepel M."/>
            <person name="Tonon T."/>
            <person name="Vanneste K."/>
            <person name="Amirebrahimi M."/>
            <person name="Brakel J."/>
            <person name="Bostroem C."/>
            <person name="Chovatia M."/>
            <person name="Grimwood J."/>
            <person name="Jenkins J.W."/>
            <person name="Jueterbock A."/>
            <person name="Mraz A."/>
            <person name="Stam W.T."/>
            <person name="Tice H."/>
            <person name="Bornberg-Bauer E."/>
            <person name="Green P.J."/>
            <person name="Pearson G.A."/>
            <person name="Procaccini G."/>
            <person name="Duarte C.M."/>
            <person name="Schmutz J."/>
            <person name="Reusch T.B.H."/>
            <person name="Van de Peer Y."/>
        </authorList>
    </citation>
    <scope>NUCLEOTIDE SEQUENCE [LARGE SCALE GENOMIC DNA]</scope>
    <source>
        <strain evidence="11">cv. Finnish</strain>
    </source>
</reference>
<comment type="subcellular location">
    <subcellularLocation>
        <location evidence="2">Endosome membrane</location>
        <topology evidence="2">Peripheral membrane protein</topology>
    </subcellularLocation>
    <subcellularLocation>
        <location evidence="1">Golgi apparatus</location>
        <location evidence="1">trans-Golgi network membrane</location>
        <topology evidence="1">Peripheral membrane protein</topology>
    </subcellularLocation>
</comment>
<dbReference type="OrthoDB" id="10261632at2759"/>
<feature type="domain" description="Vps53 C-terminal" evidence="9">
    <location>
        <begin position="650"/>
        <end position="728"/>
    </location>
</feature>
<dbReference type="InterPro" id="IPR038260">
    <property type="entry name" value="Vps53_C_sf"/>
</dbReference>
<dbReference type="InterPro" id="IPR007234">
    <property type="entry name" value="Vps53_N"/>
</dbReference>
<dbReference type="GO" id="GO:0005829">
    <property type="term" value="C:cytosol"/>
    <property type="evidence" value="ECO:0007669"/>
    <property type="project" value="GOC"/>
</dbReference>
<dbReference type="Gene3D" id="1.10.357.110">
    <property type="entry name" value="Vacuolar protein sorting-associated protein 53, C-terminus"/>
    <property type="match status" value="1"/>
</dbReference>
<dbReference type="OMA" id="YKFAEAK"/>
<dbReference type="InterPro" id="IPR039766">
    <property type="entry name" value="Vps53"/>
</dbReference>
<comment type="caution">
    <text evidence="10">The sequence shown here is derived from an EMBL/GenBank/DDBJ whole genome shotgun (WGS) entry which is preliminary data.</text>
</comment>
<dbReference type="AlphaFoldDB" id="A0A0K9PC48"/>
<evidence type="ECO:0000256" key="6">
    <source>
        <dbReference type="ARBA" id="ARBA00023136"/>
    </source>
</evidence>
<evidence type="ECO:0000256" key="7">
    <source>
        <dbReference type="SAM" id="MobiDB-lite"/>
    </source>
</evidence>
<keyword evidence="4" id="KW-0967">Endosome</keyword>
<organism evidence="10 11">
    <name type="scientific">Zostera marina</name>
    <name type="common">Eelgrass</name>
    <dbReference type="NCBI Taxonomy" id="29655"/>
    <lineage>
        <taxon>Eukaryota</taxon>
        <taxon>Viridiplantae</taxon>
        <taxon>Streptophyta</taxon>
        <taxon>Embryophyta</taxon>
        <taxon>Tracheophyta</taxon>
        <taxon>Spermatophyta</taxon>
        <taxon>Magnoliopsida</taxon>
        <taxon>Liliopsida</taxon>
        <taxon>Zosteraceae</taxon>
        <taxon>Zostera</taxon>
    </lineage>
</organism>